<evidence type="ECO:0000313" key="1">
    <source>
        <dbReference type="EMBL" id="CBA09323.1"/>
    </source>
</evidence>
<accession>C6SFX2</accession>
<gene>
    <name evidence="1" type="ORF">NME_2192</name>
</gene>
<protein>
    <submittedName>
        <fullName evidence="1">Pilus-associated protein</fullName>
    </submittedName>
</protein>
<proteinExistence type="predicted"/>
<dbReference type="AlphaFoldDB" id="C6SFX2"/>
<name>C6SFX2_NEIME</name>
<sequence length="35" mass="3733">MNKTLKRRVFRHTALYAAILMFSHTGGGGGAGANQ</sequence>
<dbReference type="EMBL" id="AM889137">
    <property type="protein sequence ID" value="CBA09323.1"/>
    <property type="molecule type" value="Genomic_DNA"/>
</dbReference>
<reference evidence="1" key="1">
    <citation type="journal article" date="2008" name="Proc. Natl. Acad. Sci. U.S.A.">
        <title>Whole-genome comparison of disease and carriage strains provides insights into virulence evolution in Neisseria meningitidis.</title>
        <authorList>
            <person name="Schoen C."/>
            <person name="Blom J."/>
            <person name="Claus H."/>
            <person name="Schramm-Glueck A."/>
            <person name="Brandt P."/>
            <person name="Mueller T."/>
            <person name="Goesmann A."/>
            <person name="Joseph B."/>
            <person name="Konietzny S."/>
            <person name="Kurzai O."/>
            <person name="Schmitt C."/>
            <person name="Friedrich T."/>
            <person name="Linke B."/>
            <person name="Vogel U."/>
            <person name="Frosch M."/>
        </authorList>
    </citation>
    <scope>NUCLEOTIDE SEQUENCE</scope>
    <source>
        <strain evidence="1">Alpha153</strain>
    </source>
</reference>
<organism evidence="1">
    <name type="scientific">Neisseria meningitidis alpha153</name>
    <dbReference type="NCBI Taxonomy" id="663926"/>
    <lineage>
        <taxon>Bacteria</taxon>
        <taxon>Pseudomonadati</taxon>
        <taxon>Pseudomonadota</taxon>
        <taxon>Betaproteobacteria</taxon>
        <taxon>Neisseriales</taxon>
        <taxon>Neisseriaceae</taxon>
        <taxon>Neisseria</taxon>
    </lineage>
</organism>